<evidence type="ECO:0000259" key="2">
    <source>
        <dbReference type="SMART" id="SM00460"/>
    </source>
</evidence>
<keyword evidence="1" id="KW-1133">Transmembrane helix</keyword>
<sequence length="756" mass="85623">MKTDKRERKRRENRGVQELAFLLAGICSVLLVLWDLPYVFLSPAVAVAAVLLCAGLYALRTVRPGWIFYGEAGSLLVCLLAAVVRRRKFDRQIQALLRSLTDTAARGEENVTFAALLLSGVLVVLFFQMEMVWKQHWFPYLVTMAVLAVTPLFGIRIGMLPVLAGLVFQVLFWSVHGGTRSSREERRQKREREQKRERRLRGKCTAFTGAALAVLTAVSCLITALWGTGLSQAASDGEGFLSRSVRRMTGIAEIPVSDGHVSGGNNYRTGETQLEVILLTQPTETLYLKGFSGGDYTGGEWELAEEGPLFDEIARELEWVEWASWIRGIYSTLYFSMNETTTEQMPRTVFLHHIGQNYQTLYTPYYSGWAEYRNLQQSGYGYNYYEESEMAIDWDNIPEDYTTVRDWYRQVGDTYMEVMPETYTQVPENLLPRLTELCARNPMNSREEVTAFLQTLFQSTLSYTLTPGRAPLNEDIVEYFLFESREGYCVHFTSAATLIYRLYGIPARYAAGYAVQPSAFLEQEDGTWRAKVTDESAHAWTELYLEEYGWTPVDVTPASDGAYHISYPGLDAGTLAGLSDGIRLNLSVSSETAGSAGSTETGNRTEGADGFDTFTIDLSGYHDQILVLSAVSVETLLLLPAFLDYRRLRRRKQMEQMSCRRIFGRFLNMLHDAGRLTGCQGTEKDFPARLAREIPSMTSEEANRLTEIVRRAAYGKEAPSREETEYVRGLYLRTADQLCEELKGLKKLWFQYLKAY</sequence>
<dbReference type="InterPro" id="IPR052901">
    <property type="entry name" value="Bact_TGase-like"/>
</dbReference>
<dbReference type="PANTHER" id="PTHR42736:SF1">
    <property type="entry name" value="PROTEIN-GLUTAMINE GAMMA-GLUTAMYLTRANSFERASE"/>
    <property type="match status" value="1"/>
</dbReference>
<feature type="transmembrane region" description="Helical" evidence="1">
    <location>
        <begin position="111"/>
        <end position="129"/>
    </location>
</feature>
<evidence type="ECO:0000313" key="4">
    <source>
        <dbReference type="Proteomes" id="UP000823849"/>
    </source>
</evidence>
<dbReference type="InterPro" id="IPR002931">
    <property type="entry name" value="Transglutaminase-like"/>
</dbReference>
<protein>
    <submittedName>
        <fullName evidence="3">Transglutaminase-like domain-containing protein</fullName>
    </submittedName>
</protein>
<reference evidence="3" key="2">
    <citation type="submission" date="2021-04" db="EMBL/GenBank/DDBJ databases">
        <authorList>
            <person name="Gilroy R."/>
        </authorList>
    </citation>
    <scope>NUCLEOTIDE SEQUENCE</scope>
    <source>
        <strain evidence="3">CHK185-5351</strain>
    </source>
</reference>
<feature type="transmembrane region" description="Helical" evidence="1">
    <location>
        <begin position="66"/>
        <end position="84"/>
    </location>
</feature>
<dbReference type="Proteomes" id="UP000823849">
    <property type="component" value="Unassembled WGS sequence"/>
</dbReference>
<dbReference type="SUPFAM" id="SSF54001">
    <property type="entry name" value="Cysteine proteinases"/>
    <property type="match status" value="1"/>
</dbReference>
<feature type="domain" description="Transglutaminase-like" evidence="2">
    <location>
        <begin position="481"/>
        <end position="557"/>
    </location>
</feature>
<feature type="transmembrane region" description="Helical" evidence="1">
    <location>
        <begin position="16"/>
        <end position="34"/>
    </location>
</feature>
<feature type="transmembrane region" description="Helical" evidence="1">
    <location>
        <begin position="200"/>
        <end position="226"/>
    </location>
</feature>
<comment type="caution">
    <text evidence="3">The sequence shown here is derived from an EMBL/GenBank/DDBJ whole genome shotgun (WGS) entry which is preliminary data.</text>
</comment>
<name>A0A9D2NB90_9FIRM</name>
<feature type="transmembrane region" description="Helical" evidence="1">
    <location>
        <begin position="159"/>
        <end position="179"/>
    </location>
</feature>
<reference evidence="3" key="1">
    <citation type="journal article" date="2021" name="PeerJ">
        <title>Extensive microbial diversity within the chicken gut microbiome revealed by metagenomics and culture.</title>
        <authorList>
            <person name="Gilroy R."/>
            <person name="Ravi A."/>
            <person name="Getino M."/>
            <person name="Pursley I."/>
            <person name="Horton D.L."/>
            <person name="Alikhan N.F."/>
            <person name="Baker D."/>
            <person name="Gharbi K."/>
            <person name="Hall N."/>
            <person name="Watson M."/>
            <person name="Adriaenssens E.M."/>
            <person name="Foster-Nyarko E."/>
            <person name="Jarju S."/>
            <person name="Secka A."/>
            <person name="Antonio M."/>
            <person name="Oren A."/>
            <person name="Chaudhuri R.R."/>
            <person name="La Ragione R."/>
            <person name="Hildebrand F."/>
            <person name="Pallen M.J."/>
        </authorList>
    </citation>
    <scope>NUCLEOTIDE SEQUENCE</scope>
    <source>
        <strain evidence="3">CHK185-5351</strain>
    </source>
</reference>
<gene>
    <name evidence="3" type="ORF">H9705_10065</name>
</gene>
<keyword evidence="1" id="KW-0472">Membrane</keyword>
<dbReference type="EMBL" id="DWWU01000041">
    <property type="protein sequence ID" value="HJC16140.1"/>
    <property type="molecule type" value="Genomic_DNA"/>
</dbReference>
<dbReference type="SMART" id="SM00460">
    <property type="entry name" value="TGc"/>
    <property type="match status" value="1"/>
</dbReference>
<dbReference type="PANTHER" id="PTHR42736">
    <property type="entry name" value="PROTEIN-GLUTAMINE GAMMA-GLUTAMYLTRANSFERASE"/>
    <property type="match status" value="1"/>
</dbReference>
<dbReference type="AlphaFoldDB" id="A0A9D2NB90"/>
<keyword evidence="1" id="KW-0812">Transmembrane</keyword>
<accession>A0A9D2NB90</accession>
<organism evidence="3 4">
    <name type="scientific">Candidatus Fusicatenibacter intestinigallinarum</name>
    <dbReference type="NCBI Taxonomy" id="2838598"/>
    <lineage>
        <taxon>Bacteria</taxon>
        <taxon>Bacillati</taxon>
        <taxon>Bacillota</taxon>
        <taxon>Clostridia</taxon>
        <taxon>Lachnospirales</taxon>
        <taxon>Lachnospiraceae</taxon>
        <taxon>Fusicatenibacter</taxon>
    </lineage>
</organism>
<dbReference type="Pfam" id="PF01841">
    <property type="entry name" value="Transglut_core"/>
    <property type="match status" value="1"/>
</dbReference>
<evidence type="ECO:0000256" key="1">
    <source>
        <dbReference type="SAM" id="Phobius"/>
    </source>
</evidence>
<proteinExistence type="predicted"/>
<dbReference type="InterPro" id="IPR038765">
    <property type="entry name" value="Papain-like_cys_pep_sf"/>
</dbReference>
<dbReference type="Gene3D" id="3.10.620.30">
    <property type="match status" value="1"/>
</dbReference>
<evidence type="ECO:0000313" key="3">
    <source>
        <dbReference type="EMBL" id="HJC16140.1"/>
    </source>
</evidence>